<evidence type="ECO:0000256" key="3">
    <source>
        <dbReference type="ARBA" id="ARBA00010261"/>
    </source>
</evidence>
<sequence>MATKKVTTALAGLAVARNPHHSLGVLYGKIMRCLQKMPPDAAYRKYTEQIISERSALVKTEPDVFKLEKAINCGQIEEVIQQAENELSLARKMLEWKPWEPLIQEPVPNQWKWPI</sequence>
<proteinExistence type="inferred from homology"/>
<dbReference type="GO" id="GO:0005743">
    <property type="term" value="C:mitochondrial inner membrane"/>
    <property type="evidence" value="ECO:0007669"/>
    <property type="project" value="UniProtKB-SubCell"/>
</dbReference>
<evidence type="ECO:0000256" key="5">
    <source>
        <dbReference type="ARBA" id="ARBA00022448"/>
    </source>
</evidence>
<dbReference type="InterPro" id="IPR006806">
    <property type="entry name" value="NDUFA5"/>
</dbReference>
<dbReference type="GO" id="GO:0022904">
    <property type="term" value="P:respiratory electron transport chain"/>
    <property type="evidence" value="ECO:0007669"/>
    <property type="project" value="InterPro"/>
</dbReference>
<comment type="similarity">
    <text evidence="3">Belongs to the complex I NDUFA5 subunit family.</text>
</comment>
<evidence type="ECO:0000313" key="12">
    <source>
        <dbReference type="Proteomes" id="UP001445076"/>
    </source>
</evidence>
<gene>
    <name evidence="11" type="ORF">OTU49_013751</name>
</gene>
<evidence type="ECO:0000256" key="10">
    <source>
        <dbReference type="ARBA" id="ARBA00023136"/>
    </source>
</evidence>
<evidence type="ECO:0000256" key="2">
    <source>
        <dbReference type="ARBA" id="ARBA00004443"/>
    </source>
</evidence>
<comment type="subcellular location">
    <subcellularLocation>
        <location evidence="2">Mitochondrion inner membrane</location>
        <topology evidence="2">Peripheral membrane protein</topology>
        <orientation evidence="2">Matrix side</orientation>
    </subcellularLocation>
</comment>
<evidence type="ECO:0000256" key="6">
    <source>
        <dbReference type="ARBA" id="ARBA00022660"/>
    </source>
</evidence>
<accession>A0AAW0VTL4</accession>
<keyword evidence="9" id="KW-0496">Mitochondrion</keyword>
<dbReference type="EMBL" id="JARKIK010001266">
    <property type="protein sequence ID" value="KAK8719827.1"/>
    <property type="molecule type" value="Genomic_DNA"/>
</dbReference>
<dbReference type="AlphaFoldDB" id="A0AAW0VTL4"/>
<name>A0AAW0VTL4_CHEQU</name>
<evidence type="ECO:0000256" key="9">
    <source>
        <dbReference type="ARBA" id="ARBA00023128"/>
    </source>
</evidence>
<keyword evidence="8" id="KW-0249">Electron transport</keyword>
<comment type="function">
    <text evidence="1">Accessory subunit of the mitochondrial membrane respiratory chain NADH dehydrogenase (Complex I), that is believed not to be involved in catalysis. Complex I functions in the transfer of electrons from NADH to the respiratory chain. The immediate electron acceptor for the enzyme is believed to be ubiquinone.</text>
</comment>
<keyword evidence="7" id="KW-0999">Mitochondrion inner membrane</keyword>
<keyword evidence="12" id="KW-1185">Reference proteome</keyword>
<comment type="caution">
    <text evidence="11">The sequence shown here is derived from an EMBL/GenBank/DDBJ whole genome shotgun (WGS) entry which is preliminary data.</text>
</comment>
<keyword evidence="6" id="KW-0679">Respiratory chain</keyword>
<evidence type="ECO:0000313" key="11">
    <source>
        <dbReference type="EMBL" id="KAK8719827.1"/>
    </source>
</evidence>
<dbReference type="PANTHER" id="PTHR12653:SF0">
    <property type="entry name" value="NADH DEHYDROGENASE [UBIQUINONE] 1 ALPHA SUBCOMPLEX SUBUNIT 5"/>
    <property type="match status" value="1"/>
</dbReference>
<dbReference type="Proteomes" id="UP001445076">
    <property type="component" value="Unassembled WGS sequence"/>
</dbReference>
<keyword evidence="10" id="KW-0472">Membrane</keyword>
<evidence type="ECO:0008006" key="13">
    <source>
        <dbReference type="Google" id="ProtNLM"/>
    </source>
</evidence>
<reference evidence="11 12" key="1">
    <citation type="journal article" date="2024" name="BMC Genomics">
        <title>Genome assembly of redclaw crayfish (Cherax quadricarinatus) provides insights into its immune adaptation and hypoxia tolerance.</title>
        <authorList>
            <person name="Liu Z."/>
            <person name="Zheng J."/>
            <person name="Li H."/>
            <person name="Fang K."/>
            <person name="Wang S."/>
            <person name="He J."/>
            <person name="Zhou D."/>
            <person name="Weng S."/>
            <person name="Chi M."/>
            <person name="Gu Z."/>
            <person name="He J."/>
            <person name="Li F."/>
            <person name="Wang M."/>
        </authorList>
    </citation>
    <scope>NUCLEOTIDE SEQUENCE [LARGE SCALE GENOMIC DNA]</scope>
    <source>
        <strain evidence="11">ZL_2023a</strain>
    </source>
</reference>
<evidence type="ECO:0000256" key="4">
    <source>
        <dbReference type="ARBA" id="ARBA00011533"/>
    </source>
</evidence>
<organism evidence="11 12">
    <name type="scientific">Cherax quadricarinatus</name>
    <name type="common">Australian red claw crayfish</name>
    <dbReference type="NCBI Taxonomy" id="27406"/>
    <lineage>
        <taxon>Eukaryota</taxon>
        <taxon>Metazoa</taxon>
        <taxon>Ecdysozoa</taxon>
        <taxon>Arthropoda</taxon>
        <taxon>Crustacea</taxon>
        <taxon>Multicrustacea</taxon>
        <taxon>Malacostraca</taxon>
        <taxon>Eumalacostraca</taxon>
        <taxon>Eucarida</taxon>
        <taxon>Decapoda</taxon>
        <taxon>Pleocyemata</taxon>
        <taxon>Astacidea</taxon>
        <taxon>Parastacoidea</taxon>
        <taxon>Parastacidae</taxon>
        <taxon>Cherax</taxon>
    </lineage>
</organism>
<dbReference type="Pfam" id="PF04716">
    <property type="entry name" value="ETC_C1_NDUFA5"/>
    <property type="match status" value="1"/>
</dbReference>
<keyword evidence="5" id="KW-0813">Transport</keyword>
<protein>
    <recommendedName>
        <fullName evidence="13">NADH dehydrogenase [ubiquinone] 1 alpha subcomplex subunit 5</fullName>
    </recommendedName>
</protein>
<dbReference type="PANTHER" id="PTHR12653">
    <property type="entry name" value="NADH-UBIQUINONE OXIDOREDUCTASE 13 KD-B SUBUNIT"/>
    <property type="match status" value="1"/>
</dbReference>
<comment type="subunit">
    <text evidence="4">Complex I is composed of 45 different subunits.</text>
</comment>
<evidence type="ECO:0000256" key="7">
    <source>
        <dbReference type="ARBA" id="ARBA00022792"/>
    </source>
</evidence>
<evidence type="ECO:0000256" key="8">
    <source>
        <dbReference type="ARBA" id="ARBA00022982"/>
    </source>
</evidence>
<evidence type="ECO:0000256" key="1">
    <source>
        <dbReference type="ARBA" id="ARBA00003195"/>
    </source>
</evidence>